<feature type="region of interest" description="Disordered" evidence="1">
    <location>
        <begin position="14"/>
        <end position="40"/>
    </location>
</feature>
<gene>
    <name evidence="3" type="primary">LOC104949392</name>
</gene>
<feature type="region of interest" description="Disordered" evidence="1">
    <location>
        <begin position="539"/>
        <end position="582"/>
    </location>
</feature>
<accession>A0A6I9NHV9</accession>
<feature type="region of interest" description="Disordered" evidence="1">
    <location>
        <begin position="503"/>
        <end position="527"/>
    </location>
</feature>
<feature type="compositionally biased region" description="Basic and acidic residues" evidence="1">
    <location>
        <begin position="21"/>
        <end position="30"/>
    </location>
</feature>
<name>A0A6I9NHV9_9TELE</name>
<keyword evidence="2" id="KW-1185">Reference proteome</keyword>
<feature type="region of interest" description="Disordered" evidence="1">
    <location>
        <begin position="159"/>
        <end position="183"/>
    </location>
</feature>
<dbReference type="Proteomes" id="UP000504611">
    <property type="component" value="Unplaced"/>
</dbReference>
<feature type="compositionally biased region" description="Basic and acidic residues" evidence="1">
    <location>
        <begin position="160"/>
        <end position="178"/>
    </location>
</feature>
<dbReference type="GeneID" id="104949392"/>
<evidence type="ECO:0000256" key="1">
    <source>
        <dbReference type="SAM" id="MobiDB-lite"/>
    </source>
</evidence>
<dbReference type="OrthoDB" id="10255522at2759"/>
<feature type="region of interest" description="Disordered" evidence="1">
    <location>
        <begin position="67"/>
        <end position="136"/>
    </location>
</feature>
<protein>
    <submittedName>
        <fullName evidence="3">Trichohyalin-like</fullName>
    </submittedName>
</protein>
<feature type="compositionally biased region" description="Basic and acidic residues" evidence="1">
    <location>
        <begin position="512"/>
        <end position="521"/>
    </location>
</feature>
<sequence>MDVDQCSLNLCAEETPSSLKPSEDLKRENASLRSELQDAEEELQKRLEDLEAQRRAETEARTRLKQLGRKLAGQTAEKDEQEKQWRAQLESEKEETERLRKAMAALETEVTRGREETERKEIKEPEEGKNKALEDRESEMIELNIQLKKQLGEVKAQLALEREERGREEDERRQRTETDQEQLEQLQAELEELKLSREEDSLGEDKLSVANSPLTYLSLRDDEFNSNIDRCDNKLLPSPEQHLLFCQSTNQRNMLASQASGGLMTQGDQTVIESVHSPLSNEGHTASDREDHQQNYLRGSSPSDQSLSDLQEVETTSSDVAKEVECLQKEAAKETERANQYQVKLEALQSQVTRQTKQLTMAFENQSQHISGLLAELQEKDSALLSQGEELQQHKQELDVLKTHSEEKKREGMTVKEVEHGEQKETQVVRLIQSHQENVLKTNSAKDGVSERDAGQLESVTQINQDSACVMGETQGGRTADVNAEQLALLANQQLRLEGVSISDSRAPAAHTDSENKHDSVKQSQDTGNAAVCCLEEQRSPSVPTDISSDARQQDVSGRGDEGGDSEREDGRTSKAEEEQEAELQIDRLYQQVEELQRRLRSLSAETQQQSQELVMWRLASKPAPTLDQTLPNTDNQSETPEQIPAVRRSQADQQPGDEMTPGPAPPLGLQESPEYVTVIREDELLLSCSSNKLQGRMLFSRLQHSNLPEPKSLHPSKNTAELLQNNRDTDTIDKVSFPLRMTHCHTSPLLRLK</sequence>
<dbReference type="AlphaFoldDB" id="A0A6I9NHV9"/>
<reference evidence="3" key="1">
    <citation type="submission" date="2025-08" db="UniProtKB">
        <authorList>
            <consortium name="RefSeq"/>
        </authorList>
    </citation>
    <scope>IDENTIFICATION</scope>
    <source>
        <tissue evidence="3">Muscle</tissue>
    </source>
</reference>
<feature type="compositionally biased region" description="Basic and acidic residues" evidence="1">
    <location>
        <begin position="558"/>
        <end position="577"/>
    </location>
</feature>
<dbReference type="KEGG" id="ncc:104949392"/>
<evidence type="ECO:0000313" key="2">
    <source>
        <dbReference type="Proteomes" id="UP000504611"/>
    </source>
</evidence>
<feature type="compositionally biased region" description="Polar residues" evidence="1">
    <location>
        <begin position="627"/>
        <end position="641"/>
    </location>
</feature>
<proteinExistence type="predicted"/>
<feature type="compositionally biased region" description="Low complexity" evidence="1">
    <location>
        <begin position="300"/>
        <end position="310"/>
    </location>
</feature>
<feature type="region of interest" description="Disordered" evidence="1">
    <location>
        <begin position="279"/>
        <end position="318"/>
    </location>
</feature>
<feature type="compositionally biased region" description="Basic and acidic residues" evidence="1">
    <location>
        <begin position="109"/>
        <end position="136"/>
    </location>
</feature>
<feature type="region of interest" description="Disordered" evidence="1">
    <location>
        <begin position="625"/>
        <end position="670"/>
    </location>
</feature>
<feature type="compositionally biased region" description="Basic and acidic residues" evidence="1">
    <location>
        <begin position="76"/>
        <end position="100"/>
    </location>
</feature>
<evidence type="ECO:0000313" key="3">
    <source>
        <dbReference type="RefSeq" id="XP_010774055.1"/>
    </source>
</evidence>
<feature type="non-terminal residue" evidence="3">
    <location>
        <position position="754"/>
    </location>
</feature>
<dbReference type="RefSeq" id="XP_010774055.1">
    <property type="nucleotide sequence ID" value="XM_010775753.1"/>
</dbReference>
<organism evidence="2 3">
    <name type="scientific">Notothenia coriiceps</name>
    <name type="common">black rockcod</name>
    <dbReference type="NCBI Taxonomy" id="8208"/>
    <lineage>
        <taxon>Eukaryota</taxon>
        <taxon>Metazoa</taxon>
        <taxon>Chordata</taxon>
        <taxon>Craniata</taxon>
        <taxon>Vertebrata</taxon>
        <taxon>Euteleostomi</taxon>
        <taxon>Actinopterygii</taxon>
        <taxon>Neopterygii</taxon>
        <taxon>Teleostei</taxon>
        <taxon>Neoteleostei</taxon>
        <taxon>Acanthomorphata</taxon>
        <taxon>Eupercaria</taxon>
        <taxon>Perciformes</taxon>
        <taxon>Notothenioidei</taxon>
        <taxon>Nototheniidae</taxon>
        <taxon>Notothenia</taxon>
    </lineage>
</organism>
<feature type="compositionally biased region" description="Polar residues" evidence="1">
    <location>
        <begin position="540"/>
        <end position="556"/>
    </location>
</feature>